<gene>
    <name evidence="2" type="ORF">AVDCRST_MAG75-3104</name>
</gene>
<name>A0A6J4PPP1_9ACTN</name>
<accession>A0A6J4PPP1</accession>
<evidence type="ECO:0000256" key="1">
    <source>
        <dbReference type="SAM" id="Phobius"/>
    </source>
</evidence>
<feature type="transmembrane region" description="Helical" evidence="1">
    <location>
        <begin position="40"/>
        <end position="59"/>
    </location>
</feature>
<proteinExistence type="predicted"/>
<reference evidence="2" key="1">
    <citation type="submission" date="2020-02" db="EMBL/GenBank/DDBJ databases">
        <authorList>
            <person name="Meier V. D."/>
        </authorList>
    </citation>
    <scope>NUCLEOTIDE SEQUENCE</scope>
    <source>
        <strain evidence="2">AVDCRST_MAG75</strain>
    </source>
</reference>
<dbReference type="AlphaFoldDB" id="A0A6J4PPP1"/>
<sequence>MAVDPDIKSQLGKEGRLWLLSFVCAAAGATGVYLSGSVGVGVLVFGICLTVLGTALLTYEKRRRQ</sequence>
<keyword evidence="1" id="KW-0812">Transmembrane</keyword>
<dbReference type="EMBL" id="CADCUO010000221">
    <property type="protein sequence ID" value="CAA9415907.1"/>
    <property type="molecule type" value="Genomic_DNA"/>
</dbReference>
<keyword evidence="1" id="KW-0472">Membrane</keyword>
<protein>
    <submittedName>
        <fullName evidence="2">Uncharacterized protein</fullName>
    </submittedName>
</protein>
<keyword evidence="1" id="KW-1133">Transmembrane helix</keyword>
<evidence type="ECO:0000313" key="2">
    <source>
        <dbReference type="EMBL" id="CAA9415907.1"/>
    </source>
</evidence>
<feature type="transmembrane region" description="Helical" evidence="1">
    <location>
        <begin position="17"/>
        <end position="34"/>
    </location>
</feature>
<organism evidence="2">
    <name type="scientific">uncultured Propionibacteriaceae bacterium</name>
    <dbReference type="NCBI Taxonomy" id="257457"/>
    <lineage>
        <taxon>Bacteria</taxon>
        <taxon>Bacillati</taxon>
        <taxon>Actinomycetota</taxon>
        <taxon>Actinomycetes</taxon>
        <taxon>Propionibacteriales</taxon>
        <taxon>Propionibacteriaceae</taxon>
        <taxon>environmental samples</taxon>
    </lineage>
</organism>